<dbReference type="Gene3D" id="1.10.3680.10">
    <property type="entry name" value="TerB-like"/>
    <property type="match status" value="1"/>
</dbReference>
<dbReference type="InterPro" id="IPR007791">
    <property type="entry name" value="DjlA_N"/>
</dbReference>
<keyword evidence="3" id="KW-1185">Reference proteome</keyword>
<dbReference type="AlphaFoldDB" id="A0A1I6FZY1"/>
<name>A0A1I6FZY1_9RHOB</name>
<accession>A0A1I6FZY1</accession>
<dbReference type="OrthoDB" id="5402150at2"/>
<evidence type="ECO:0000313" key="2">
    <source>
        <dbReference type="EMBL" id="SFR35456.1"/>
    </source>
</evidence>
<feature type="domain" description="Co-chaperone DjlA N-terminal" evidence="1">
    <location>
        <begin position="23"/>
        <end position="139"/>
    </location>
</feature>
<sequence length="146" mass="15777">MISSFFKRLTAPAPAPQSDDDARLALGALLVRLARADGDYAADEIAQIDTILAARFDLTADAAKALRMECEAFEAQAPDTVRFTRAIKDAVDLDHRVGVIEAMWAVVMADGARDDAEDSTMRMIASLLGVTDQESHAARLRVTANQ</sequence>
<dbReference type="STRING" id="390270.SAMN04488005_0817"/>
<dbReference type="InterPro" id="IPR029024">
    <property type="entry name" value="TerB-like"/>
</dbReference>
<protein>
    <submittedName>
        <fullName evidence="2">Uncharacterized conserved protein, tellurite resistance protein B (TerB) family</fullName>
    </submittedName>
</protein>
<dbReference type="Pfam" id="PF05099">
    <property type="entry name" value="TerB"/>
    <property type="match status" value="1"/>
</dbReference>
<evidence type="ECO:0000313" key="3">
    <source>
        <dbReference type="Proteomes" id="UP000199478"/>
    </source>
</evidence>
<dbReference type="EMBL" id="FOYP01000001">
    <property type="protein sequence ID" value="SFR35456.1"/>
    <property type="molecule type" value="Genomic_DNA"/>
</dbReference>
<dbReference type="Proteomes" id="UP000199478">
    <property type="component" value="Unassembled WGS sequence"/>
</dbReference>
<evidence type="ECO:0000259" key="1">
    <source>
        <dbReference type="Pfam" id="PF05099"/>
    </source>
</evidence>
<gene>
    <name evidence="2" type="ORF">SAMN04488005_0817</name>
</gene>
<dbReference type="CDD" id="cd07313">
    <property type="entry name" value="terB_like_2"/>
    <property type="match status" value="1"/>
</dbReference>
<dbReference type="SUPFAM" id="SSF158682">
    <property type="entry name" value="TerB-like"/>
    <property type="match status" value="1"/>
</dbReference>
<organism evidence="2 3">
    <name type="scientific">Yoonia tamlensis</name>
    <dbReference type="NCBI Taxonomy" id="390270"/>
    <lineage>
        <taxon>Bacteria</taxon>
        <taxon>Pseudomonadati</taxon>
        <taxon>Pseudomonadota</taxon>
        <taxon>Alphaproteobacteria</taxon>
        <taxon>Rhodobacterales</taxon>
        <taxon>Paracoccaceae</taxon>
        <taxon>Yoonia</taxon>
    </lineage>
</organism>
<proteinExistence type="predicted"/>
<dbReference type="RefSeq" id="WP_090196756.1">
    <property type="nucleotide sequence ID" value="NZ_FOYP01000001.1"/>
</dbReference>
<reference evidence="3" key="1">
    <citation type="submission" date="2016-10" db="EMBL/GenBank/DDBJ databases">
        <authorList>
            <person name="Varghese N."/>
            <person name="Submissions S."/>
        </authorList>
    </citation>
    <scope>NUCLEOTIDE SEQUENCE [LARGE SCALE GENOMIC DNA]</scope>
    <source>
        <strain evidence="3">DSM 26879</strain>
    </source>
</reference>